<dbReference type="PANTHER" id="PTHR13369:SF0">
    <property type="entry name" value="GLUTATHIONE S-TRANSFERASE C-TERMINAL DOMAIN-CONTAINING PROTEIN"/>
    <property type="match status" value="1"/>
</dbReference>
<feature type="domain" description="EF-hand" evidence="5">
    <location>
        <begin position="77"/>
        <end position="112"/>
    </location>
</feature>
<feature type="compositionally biased region" description="Low complexity" evidence="3">
    <location>
        <begin position="269"/>
        <end position="288"/>
    </location>
</feature>
<dbReference type="SUPFAM" id="SSF47473">
    <property type="entry name" value="EF-hand"/>
    <property type="match status" value="1"/>
</dbReference>
<dbReference type="InterPro" id="IPR029063">
    <property type="entry name" value="SAM-dependent_MTases_sf"/>
</dbReference>
<dbReference type="GeneID" id="20223456"/>
<dbReference type="EMBL" id="GL833121">
    <property type="protein sequence ID" value="EGB12210.1"/>
    <property type="molecule type" value="Genomic_DNA"/>
</dbReference>
<proteinExistence type="predicted"/>
<dbReference type="SMART" id="SM00336">
    <property type="entry name" value="BBOX"/>
    <property type="match status" value="1"/>
</dbReference>
<evidence type="ECO:0000256" key="2">
    <source>
        <dbReference type="PROSITE-ProRule" id="PRU00024"/>
    </source>
</evidence>
<dbReference type="RefSeq" id="XP_009033282.1">
    <property type="nucleotide sequence ID" value="XM_009035034.1"/>
</dbReference>
<feature type="domain" description="EF-hand" evidence="5">
    <location>
        <begin position="37"/>
        <end position="72"/>
    </location>
</feature>
<evidence type="ECO:0000259" key="4">
    <source>
        <dbReference type="PROSITE" id="PS50119"/>
    </source>
</evidence>
<evidence type="ECO:0000313" key="6">
    <source>
        <dbReference type="EMBL" id="EGB12210.1"/>
    </source>
</evidence>
<dbReference type="AlphaFoldDB" id="F0XY94"/>
<dbReference type="InterPro" id="IPR011992">
    <property type="entry name" value="EF-hand-dom_pair"/>
</dbReference>
<keyword evidence="2" id="KW-0863">Zinc-finger</keyword>
<keyword evidence="2" id="KW-0862">Zinc</keyword>
<dbReference type="InParanoid" id="F0XY94"/>
<dbReference type="PROSITE" id="PS00018">
    <property type="entry name" value="EF_HAND_1"/>
    <property type="match status" value="4"/>
</dbReference>
<dbReference type="InterPro" id="IPR018247">
    <property type="entry name" value="EF_Hand_1_Ca_BS"/>
</dbReference>
<dbReference type="Pfam" id="PF13679">
    <property type="entry name" value="Methyltransf_32"/>
    <property type="match status" value="1"/>
</dbReference>
<dbReference type="GO" id="GO:0005737">
    <property type="term" value="C:cytoplasm"/>
    <property type="evidence" value="ECO:0007669"/>
    <property type="project" value="TreeGrafter"/>
</dbReference>
<keyword evidence="2" id="KW-0479">Metal-binding</keyword>
<dbReference type="GO" id="GO:0005509">
    <property type="term" value="F:calcium ion binding"/>
    <property type="evidence" value="ECO:0007669"/>
    <property type="project" value="InterPro"/>
</dbReference>
<name>F0XY94_AURAN</name>
<dbReference type="OrthoDB" id="207002at2759"/>
<dbReference type="GO" id="GO:0008270">
    <property type="term" value="F:zinc ion binding"/>
    <property type="evidence" value="ECO:0007669"/>
    <property type="project" value="UniProtKB-KW"/>
</dbReference>
<dbReference type="PANTHER" id="PTHR13369">
    <property type="match status" value="1"/>
</dbReference>
<gene>
    <name evidence="6" type="ORF">AURANDRAFT_61403</name>
</gene>
<evidence type="ECO:0000256" key="3">
    <source>
        <dbReference type="SAM" id="MobiDB-lite"/>
    </source>
</evidence>
<feature type="domain" description="B box-type" evidence="4">
    <location>
        <begin position="411"/>
        <end position="457"/>
    </location>
</feature>
<sequence>MDVSAAKDLDETELRGIALKIDRALAREFRRRGVHSSIAGNFKRMFKEIDVDGSNRITLKELDEAVRIRLGLGEELISRGELLSLWKYVDEDRSGELTPDEFQSALYLFKISTWPDYSHVEHQRALSACLATMNGAADKWHKAGGNWFKIFRRMDTDESGSMGFEEIEAVVRTSFPGLNLKPEELGDEAVRGLWKALDVDRSGLISVQEFMIFMRRHAKHHEVLAYGGVPADKLRSSKIRSFDRSLTLSRIGGKPSLLPRTPDPRRRAATAGSRRGSPPGSAASPLRPLTAPAATFAPAATAAAPAPAAALAAPAAALASPGPASPGRSLAARSVDSPYSLAGSWSAPTISVNHFVKPTATEVCSRCVCAATVRCGSCRAFYCQDCCDIVHVGPRAEAKPMRLRAHVIRSIADERCKRCSSEPATMFCWDCDVIACAKCDLILHNQLRLCGHRRCPIINRRRPLDANAKAKCLSKNRIMDVPYRPRGMMMAAFLLAISGAMALSPPVHVRVSNLPWTTSVASVEASLRTACDRVNIAPHGIEVKGVDRRRKRDAQKQHGGSARLSFAEGDDARACVAALDGRAVVGEDRQRCVVEPPRAEAPREAPAVDVAERARRAEARRRAGDRKRARRRELVDRFSSVAEPRVLAAPAVDWAAMPADADPARGGRLRGARAARKRLAVEAFGAVLPALLAGSARRRCVDVGAGTGNLAVPLGLWALDEVVAVDINGETLRLLEARAGANVRALEADAAALTVRDTDCVVSLHACGAVSDLAMDAALDAQIPFAISPCCLGKSLTDRAVVGGRMPRTSAQRAARPSNVEYPRSRWLASELEDASEWGVLAAAADYGVGADDDDDVARVQRRAKRVVETDRLAYAAERGYVVRLLDLPADDPRYPKRELLLGAPRGSPAAAAIANLPTAAPRYAA</sequence>
<dbReference type="PROSITE" id="PS50222">
    <property type="entry name" value="EF_HAND_2"/>
    <property type="match status" value="4"/>
</dbReference>
<organism evidence="7">
    <name type="scientific">Aureococcus anophagefferens</name>
    <name type="common">Harmful bloom alga</name>
    <dbReference type="NCBI Taxonomy" id="44056"/>
    <lineage>
        <taxon>Eukaryota</taxon>
        <taxon>Sar</taxon>
        <taxon>Stramenopiles</taxon>
        <taxon>Ochrophyta</taxon>
        <taxon>Pelagophyceae</taxon>
        <taxon>Pelagomonadales</taxon>
        <taxon>Pelagomonadaceae</taxon>
        <taxon>Aureococcus</taxon>
    </lineage>
</organism>
<dbReference type="InterPro" id="IPR000315">
    <property type="entry name" value="Znf_B-box"/>
</dbReference>
<evidence type="ECO:0000259" key="5">
    <source>
        <dbReference type="PROSITE" id="PS50222"/>
    </source>
</evidence>
<dbReference type="CDD" id="cd00590">
    <property type="entry name" value="RRM_SF"/>
    <property type="match status" value="1"/>
</dbReference>
<dbReference type="Pfam" id="PF13499">
    <property type="entry name" value="EF-hand_7"/>
    <property type="match status" value="2"/>
</dbReference>
<reference evidence="6 7" key="1">
    <citation type="journal article" date="2011" name="Proc. Natl. Acad. Sci. U.S.A.">
        <title>Niche of harmful alga Aureococcus anophagefferens revealed through ecogenomics.</title>
        <authorList>
            <person name="Gobler C.J."/>
            <person name="Berry D.L."/>
            <person name="Dyhrman S.T."/>
            <person name="Wilhelm S.W."/>
            <person name="Salamov A."/>
            <person name="Lobanov A.V."/>
            <person name="Zhang Y."/>
            <person name="Collier J.L."/>
            <person name="Wurch L.L."/>
            <person name="Kustka A.B."/>
            <person name="Dill B.D."/>
            <person name="Shah M."/>
            <person name="VerBerkmoes N.C."/>
            <person name="Kuo A."/>
            <person name="Terry A."/>
            <person name="Pangilinan J."/>
            <person name="Lindquist E.A."/>
            <person name="Lucas S."/>
            <person name="Paulsen I.T."/>
            <person name="Hattenrath-Lehmann T.K."/>
            <person name="Talmage S.C."/>
            <person name="Walker E.A."/>
            <person name="Koch F."/>
            <person name="Burson A.M."/>
            <person name="Marcoval M.A."/>
            <person name="Tang Y.Z."/>
            <person name="Lecleir G.R."/>
            <person name="Coyne K.J."/>
            <person name="Berg G.M."/>
            <person name="Bertrand E.M."/>
            <person name="Saito M.A."/>
            <person name="Gladyshev V.N."/>
            <person name="Grigoriev I.V."/>
        </authorList>
    </citation>
    <scope>NUCLEOTIDE SEQUENCE [LARGE SCALE GENOMIC DNA]</scope>
    <source>
        <strain evidence="7">CCMP 1984</strain>
    </source>
</reference>
<dbReference type="InterPro" id="IPR002048">
    <property type="entry name" value="EF_hand_dom"/>
</dbReference>
<dbReference type="CDD" id="cd00051">
    <property type="entry name" value="EFh"/>
    <property type="match status" value="1"/>
</dbReference>
<dbReference type="Gene3D" id="3.40.50.150">
    <property type="entry name" value="Vaccinia Virus protein VP39"/>
    <property type="match status" value="1"/>
</dbReference>
<protein>
    <submittedName>
        <fullName evidence="6">Uncharacterized protein</fullName>
    </submittedName>
</protein>
<keyword evidence="7" id="KW-1185">Reference proteome</keyword>
<feature type="domain" description="EF-hand" evidence="5">
    <location>
        <begin position="142"/>
        <end position="177"/>
    </location>
</feature>
<dbReference type="Pfam" id="PF00643">
    <property type="entry name" value="zf-B_box"/>
    <property type="match status" value="1"/>
</dbReference>
<dbReference type="KEGG" id="aaf:AURANDRAFT_61403"/>
<keyword evidence="1" id="KW-0106">Calcium</keyword>
<dbReference type="Gene3D" id="1.10.238.10">
    <property type="entry name" value="EF-hand"/>
    <property type="match status" value="2"/>
</dbReference>
<dbReference type="Proteomes" id="UP000002729">
    <property type="component" value="Unassembled WGS sequence"/>
</dbReference>
<dbReference type="SUPFAM" id="SSF53335">
    <property type="entry name" value="S-adenosyl-L-methionine-dependent methyltransferases"/>
    <property type="match status" value="1"/>
</dbReference>
<dbReference type="CDD" id="cd19757">
    <property type="entry name" value="Bbox1"/>
    <property type="match status" value="1"/>
</dbReference>
<accession>F0XY94</accession>
<evidence type="ECO:0000313" key="7">
    <source>
        <dbReference type="Proteomes" id="UP000002729"/>
    </source>
</evidence>
<dbReference type="InterPro" id="IPR025714">
    <property type="entry name" value="Methyltranfer_dom"/>
</dbReference>
<dbReference type="SMART" id="SM00054">
    <property type="entry name" value="EFh"/>
    <property type="match status" value="4"/>
</dbReference>
<evidence type="ECO:0000256" key="1">
    <source>
        <dbReference type="ARBA" id="ARBA00022837"/>
    </source>
</evidence>
<dbReference type="CDD" id="cd02440">
    <property type="entry name" value="AdoMet_MTases"/>
    <property type="match status" value="1"/>
</dbReference>
<dbReference type="PROSITE" id="PS50119">
    <property type="entry name" value="ZF_BBOX"/>
    <property type="match status" value="1"/>
</dbReference>
<feature type="region of interest" description="Disordered" evidence="3">
    <location>
        <begin position="251"/>
        <end position="288"/>
    </location>
</feature>
<feature type="domain" description="EF-hand" evidence="5">
    <location>
        <begin position="185"/>
        <end position="220"/>
    </location>
</feature>